<evidence type="ECO:0000313" key="7">
    <source>
        <dbReference type="Proteomes" id="UP000307440"/>
    </source>
</evidence>
<evidence type="ECO:0000256" key="1">
    <source>
        <dbReference type="ARBA" id="ARBA00001936"/>
    </source>
</evidence>
<dbReference type="SUPFAM" id="SSF64182">
    <property type="entry name" value="DHH phosphoesterases"/>
    <property type="match status" value="1"/>
</dbReference>
<gene>
    <name evidence="6" type="ORF">FA15DRAFT_582098</name>
</gene>
<sequence length="440" mass="47945">MLSNPLPVATCSPTLATYLQNAKDNFLKDAQESPESAKKWTVVMGNEAGDLDSIASAIGYAWFLSESKRESAIPLIQIAKEDFTLRAENLYALELAGIPNPQETLLSASDILDFKPFPTDKFVLVDHNRLGSQYSEGNPQAKVTGVVDHHEDEGLYKDTATPRLIKPSGSASSLVASLLPSELPAELSTLLLSAIVIDTQGLKPGGKATEDDRQAALSLASNTTLSISTSSFSASSVHEIQPIKDLSEQLSKKKVDLSHLGGWDLLRRDYKEYTHTLPWAEGQPTIKVGLATVPVQLKVWGSKGNLETESLAWMSKRGLTILGVLTTFRSEKKIKKKAGGKHKREMAWIILEPSETPGVKLDTAQLADRLWTGIEGSEELQAKVHKKFWFGKSDTSDNLPSNAKIRVYKQKNADATRKAVAPLIKAILEDSASSSNQAKL</sequence>
<name>A0A5C3LC39_COPMA</name>
<dbReference type="PANTHER" id="PTHR12112:SF39">
    <property type="entry name" value="EG:152A3.5 PROTEIN (FBGN0003116_PN PROTEIN)"/>
    <property type="match status" value="1"/>
</dbReference>
<dbReference type="Pfam" id="PF01368">
    <property type="entry name" value="DHH"/>
    <property type="match status" value="1"/>
</dbReference>
<comment type="cofactor">
    <cofactor evidence="1">
        <name>Mn(2+)</name>
        <dbReference type="ChEBI" id="CHEBI:29035"/>
    </cofactor>
</comment>
<keyword evidence="4" id="KW-0464">Manganese</keyword>
<accession>A0A5C3LC39</accession>
<dbReference type="InterPro" id="IPR038763">
    <property type="entry name" value="DHH_sf"/>
</dbReference>
<protein>
    <submittedName>
        <fullName evidence="6">DHH phosphoesterase</fullName>
    </submittedName>
</protein>
<dbReference type="SMART" id="SM01131">
    <property type="entry name" value="DHHA2"/>
    <property type="match status" value="1"/>
</dbReference>
<dbReference type="PANTHER" id="PTHR12112">
    <property type="entry name" value="BNIP - RELATED"/>
    <property type="match status" value="1"/>
</dbReference>
<dbReference type="InterPro" id="IPR038222">
    <property type="entry name" value="DHHA2_dom_sf"/>
</dbReference>
<evidence type="ECO:0000313" key="6">
    <source>
        <dbReference type="EMBL" id="TFK29526.1"/>
    </source>
</evidence>
<keyword evidence="7" id="KW-1185">Reference proteome</keyword>
<dbReference type="InterPro" id="IPR001667">
    <property type="entry name" value="DDH_dom"/>
</dbReference>
<dbReference type="GO" id="GO:0005737">
    <property type="term" value="C:cytoplasm"/>
    <property type="evidence" value="ECO:0007669"/>
    <property type="project" value="InterPro"/>
</dbReference>
<evidence type="ECO:0000256" key="4">
    <source>
        <dbReference type="ARBA" id="ARBA00023211"/>
    </source>
</evidence>
<dbReference type="GO" id="GO:0004309">
    <property type="term" value="F:exopolyphosphatase activity"/>
    <property type="evidence" value="ECO:0007669"/>
    <property type="project" value="TreeGrafter"/>
</dbReference>
<dbReference type="AlphaFoldDB" id="A0A5C3LC39"/>
<evidence type="ECO:0000259" key="5">
    <source>
        <dbReference type="SMART" id="SM01131"/>
    </source>
</evidence>
<organism evidence="6 7">
    <name type="scientific">Coprinopsis marcescibilis</name>
    <name type="common">Agaric fungus</name>
    <name type="synonym">Psathyrella marcescibilis</name>
    <dbReference type="NCBI Taxonomy" id="230819"/>
    <lineage>
        <taxon>Eukaryota</taxon>
        <taxon>Fungi</taxon>
        <taxon>Dikarya</taxon>
        <taxon>Basidiomycota</taxon>
        <taxon>Agaricomycotina</taxon>
        <taxon>Agaricomycetes</taxon>
        <taxon>Agaricomycetidae</taxon>
        <taxon>Agaricales</taxon>
        <taxon>Agaricineae</taxon>
        <taxon>Psathyrellaceae</taxon>
        <taxon>Coprinopsis</taxon>
    </lineage>
</organism>
<keyword evidence="2" id="KW-0479">Metal-binding</keyword>
<dbReference type="OrthoDB" id="374045at2759"/>
<dbReference type="EMBL" id="ML210149">
    <property type="protein sequence ID" value="TFK29526.1"/>
    <property type="molecule type" value="Genomic_DNA"/>
</dbReference>
<dbReference type="Pfam" id="PF02833">
    <property type="entry name" value="DHHA2"/>
    <property type="match status" value="1"/>
</dbReference>
<dbReference type="InterPro" id="IPR004097">
    <property type="entry name" value="DHHA2"/>
</dbReference>
<dbReference type="Proteomes" id="UP000307440">
    <property type="component" value="Unassembled WGS sequence"/>
</dbReference>
<keyword evidence="3" id="KW-0378">Hydrolase</keyword>
<dbReference type="STRING" id="230819.A0A5C3LC39"/>
<reference evidence="6 7" key="1">
    <citation type="journal article" date="2019" name="Nat. Ecol. Evol.">
        <title>Megaphylogeny resolves global patterns of mushroom evolution.</title>
        <authorList>
            <person name="Varga T."/>
            <person name="Krizsan K."/>
            <person name="Foldi C."/>
            <person name="Dima B."/>
            <person name="Sanchez-Garcia M."/>
            <person name="Sanchez-Ramirez S."/>
            <person name="Szollosi G.J."/>
            <person name="Szarkandi J.G."/>
            <person name="Papp V."/>
            <person name="Albert L."/>
            <person name="Andreopoulos W."/>
            <person name="Angelini C."/>
            <person name="Antonin V."/>
            <person name="Barry K.W."/>
            <person name="Bougher N.L."/>
            <person name="Buchanan P."/>
            <person name="Buyck B."/>
            <person name="Bense V."/>
            <person name="Catcheside P."/>
            <person name="Chovatia M."/>
            <person name="Cooper J."/>
            <person name="Damon W."/>
            <person name="Desjardin D."/>
            <person name="Finy P."/>
            <person name="Geml J."/>
            <person name="Haridas S."/>
            <person name="Hughes K."/>
            <person name="Justo A."/>
            <person name="Karasinski D."/>
            <person name="Kautmanova I."/>
            <person name="Kiss B."/>
            <person name="Kocsube S."/>
            <person name="Kotiranta H."/>
            <person name="LaButti K.M."/>
            <person name="Lechner B.E."/>
            <person name="Liimatainen K."/>
            <person name="Lipzen A."/>
            <person name="Lukacs Z."/>
            <person name="Mihaltcheva S."/>
            <person name="Morgado L.N."/>
            <person name="Niskanen T."/>
            <person name="Noordeloos M.E."/>
            <person name="Ohm R.A."/>
            <person name="Ortiz-Santana B."/>
            <person name="Ovrebo C."/>
            <person name="Racz N."/>
            <person name="Riley R."/>
            <person name="Savchenko A."/>
            <person name="Shiryaev A."/>
            <person name="Soop K."/>
            <person name="Spirin V."/>
            <person name="Szebenyi C."/>
            <person name="Tomsovsky M."/>
            <person name="Tulloss R.E."/>
            <person name="Uehling J."/>
            <person name="Grigoriev I.V."/>
            <person name="Vagvolgyi C."/>
            <person name="Papp T."/>
            <person name="Martin F.M."/>
            <person name="Miettinen O."/>
            <person name="Hibbett D.S."/>
            <person name="Nagy L.G."/>
        </authorList>
    </citation>
    <scope>NUCLEOTIDE SEQUENCE [LARGE SCALE GENOMIC DNA]</scope>
    <source>
        <strain evidence="6 7">CBS 121175</strain>
    </source>
</reference>
<proteinExistence type="predicted"/>
<feature type="domain" description="DHHA2" evidence="5">
    <location>
        <begin position="247"/>
        <end position="428"/>
    </location>
</feature>
<evidence type="ECO:0000256" key="2">
    <source>
        <dbReference type="ARBA" id="ARBA00022723"/>
    </source>
</evidence>
<dbReference type="Gene3D" id="3.90.1640.10">
    <property type="entry name" value="inorganic pyrophosphatase (n-terminal core)"/>
    <property type="match status" value="1"/>
</dbReference>
<dbReference type="GO" id="GO:0046872">
    <property type="term" value="F:metal ion binding"/>
    <property type="evidence" value="ECO:0007669"/>
    <property type="project" value="UniProtKB-KW"/>
</dbReference>
<dbReference type="Gene3D" id="3.10.310.20">
    <property type="entry name" value="DHHA2 domain"/>
    <property type="match status" value="1"/>
</dbReference>
<evidence type="ECO:0000256" key="3">
    <source>
        <dbReference type="ARBA" id="ARBA00022801"/>
    </source>
</evidence>